<protein>
    <submittedName>
        <fullName evidence="3">Extracellular protein</fullName>
    </submittedName>
</protein>
<evidence type="ECO:0000256" key="1">
    <source>
        <dbReference type="SAM" id="SignalP"/>
    </source>
</evidence>
<dbReference type="Proteomes" id="UP000051580">
    <property type="component" value="Unassembled WGS sequence"/>
</dbReference>
<dbReference type="Pfam" id="PF13731">
    <property type="entry name" value="WxL"/>
    <property type="match status" value="1"/>
</dbReference>
<evidence type="ECO:0000313" key="4">
    <source>
        <dbReference type="Proteomes" id="UP000051580"/>
    </source>
</evidence>
<dbReference type="STRING" id="1423753.FD28_GL001593"/>
<keyword evidence="4" id="KW-1185">Reference proteome</keyword>
<organism evidence="3 4">
    <name type="scientific">Levilactobacillus hammesii DSM 16381</name>
    <dbReference type="NCBI Taxonomy" id="1423753"/>
    <lineage>
        <taxon>Bacteria</taxon>
        <taxon>Bacillati</taxon>
        <taxon>Bacillota</taxon>
        <taxon>Bacilli</taxon>
        <taxon>Lactobacillales</taxon>
        <taxon>Lactobacillaceae</taxon>
        <taxon>Levilactobacillus</taxon>
    </lineage>
</organism>
<comment type="caution">
    <text evidence="3">The sequence shown here is derived from an EMBL/GenBank/DDBJ whole genome shotgun (WGS) entry which is preliminary data.</text>
</comment>
<evidence type="ECO:0000313" key="3">
    <source>
        <dbReference type="EMBL" id="KRL93145.1"/>
    </source>
</evidence>
<reference evidence="3 4" key="1">
    <citation type="journal article" date="2015" name="Genome Announc.">
        <title>Expanding the biotechnology potential of lactobacilli through comparative genomics of 213 strains and associated genera.</title>
        <authorList>
            <person name="Sun Z."/>
            <person name="Harris H.M."/>
            <person name="McCann A."/>
            <person name="Guo C."/>
            <person name="Argimon S."/>
            <person name="Zhang W."/>
            <person name="Yang X."/>
            <person name="Jeffery I.B."/>
            <person name="Cooney J.C."/>
            <person name="Kagawa T.F."/>
            <person name="Liu W."/>
            <person name="Song Y."/>
            <person name="Salvetti E."/>
            <person name="Wrobel A."/>
            <person name="Rasinkangas P."/>
            <person name="Parkhill J."/>
            <person name="Rea M.C."/>
            <person name="O'Sullivan O."/>
            <person name="Ritari J."/>
            <person name="Douillard F.P."/>
            <person name="Paul Ross R."/>
            <person name="Yang R."/>
            <person name="Briner A.E."/>
            <person name="Felis G.E."/>
            <person name="de Vos W.M."/>
            <person name="Barrangou R."/>
            <person name="Klaenhammer T.R."/>
            <person name="Caufield P.W."/>
            <person name="Cui Y."/>
            <person name="Zhang H."/>
            <person name="O'Toole P.W."/>
        </authorList>
    </citation>
    <scope>NUCLEOTIDE SEQUENCE [LARGE SCALE GENOMIC DNA]</scope>
    <source>
        <strain evidence="3 4">DSM 16381</strain>
    </source>
</reference>
<feature type="domain" description="WxL" evidence="2">
    <location>
        <begin position="48"/>
        <end position="220"/>
    </location>
</feature>
<evidence type="ECO:0000259" key="2">
    <source>
        <dbReference type="Pfam" id="PF13731"/>
    </source>
</evidence>
<keyword evidence="1" id="KW-0732">Signal</keyword>
<gene>
    <name evidence="3" type="ORF">FD28_GL001593</name>
</gene>
<feature type="signal peptide" evidence="1">
    <location>
        <begin position="1"/>
        <end position="16"/>
    </location>
</feature>
<dbReference type="EMBL" id="AZFS01000066">
    <property type="protein sequence ID" value="KRL93145.1"/>
    <property type="molecule type" value="Genomic_DNA"/>
</dbReference>
<sequence>MVAAAALLLSPLAAGASGPGTATNNLTNVSGGYVADSSGNAEATSNAEFTVTAGTLSLNQVPNIMLGNVSVKDIATADTKLPVASGAPTAGTAYDGNNTGTLNVTDYRGDNAGWSLTVGMSPFVSGKAAITQATLNLDQTPGSLDNSATAAPKSLKLAQSTVTNGWIASPQLLWDAAANTGEGTNTATTATSSNLLVTKQSNVVAGTYDATLYWALQNAPATTPAT</sequence>
<dbReference type="InterPro" id="IPR027994">
    <property type="entry name" value="WxL_dom"/>
</dbReference>
<name>A0A0R1UIL7_9LACO</name>
<proteinExistence type="predicted"/>
<feature type="chain" id="PRO_5039516059" evidence="1">
    <location>
        <begin position="17"/>
        <end position="226"/>
    </location>
</feature>
<dbReference type="PATRIC" id="fig|1423753.3.peg.1656"/>
<dbReference type="AlphaFoldDB" id="A0A0R1UIL7"/>
<accession>A0A0R1UIL7</accession>